<feature type="transmembrane region" description="Helical" evidence="8">
    <location>
        <begin position="181"/>
        <end position="200"/>
    </location>
</feature>
<evidence type="ECO:0000256" key="6">
    <source>
        <dbReference type="ARBA" id="ARBA00022989"/>
    </source>
</evidence>
<dbReference type="PANTHER" id="PTHR30269">
    <property type="entry name" value="TRANSMEMBRANE PROTEIN YFCA"/>
    <property type="match status" value="1"/>
</dbReference>
<keyword evidence="10" id="KW-1185">Reference proteome</keyword>
<evidence type="ECO:0000256" key="4">
    <source>
        <dbReference type="ARBA" id="ARBA00022475"/>
    </source>
</evidence>
<feature type="transmembrane region" description="Helical" evidence="8">
    <location>
        <begin position="42"/>
        <end position="62"/>
    </location>
</feature>
<feature type="transmembrane region" description="Helical" evidence="8">
    <location>
        <begin position="74"/>
        <end position="94"/>
    </location>
</feature>
<feature type="transmembrane region" description="Helical" evidence="8">
    <location>
        <begin position="100"/>
        <end position="119"/>
    </location>
</feature>
<dbReference type="AlphaFoldDB" id="A0A841HGL2"/>
<evidence type="ECO:0000256" key="2">
    <source>
        <dbReference type="ARBA" id="ARBA00009142"/>
    </source>
</evidence>
<keyword evidence="4 8" id="KW-1003">Cell membrane</keyword>
<feature type="transmembrane region" description="Helical" evidence="8">
    <location>
        <begin position="207"/>
        <end position="228"/>
    </location>
</feature>
<gene>
    <name evidence="9" type="ORF">HNQ60_000284</name>
</gene>
<accession>A0A841HGL2</accession>
<dbReference type="EMBL" id="JACHHZ010000001">
    <property type="protein sequence ID" value="MBB6091438.1"/>
    <property type="molecule type" value="Genomic_DNA"/>
</dbReference>
<keyword evidence="7 8" id="KW-0472">Membrane</keyword>
<comment type="subcellular location">
    <subcellularLocation>
        <location evidence="1 8">Cell membrane</location>
        <topology evidence="1 8">Multi-pass membrane protein</topology>
    </subcellularLocation>
</comment>
<comment type="caution">
    <text evidence="9">The sequence shown here is derived from an EMBL/GenBank/DDBJ whole genome shotgun (WGS) entry which is preliminary data.</text>
</comment>
<dbReference type="InterPro" id="IPR052017">
    <property type="entry name" value="TSUP"/>
</dbReference>
<proteinExistence type="inferred from homology"/>
<keyword evidence="5 8" id="KW-0812">Transmembrane</keyword>
<evidence type="ECO:0000313" key="10">
    <source>
        <dbReference type="Proteomes" id="UP000588068"/>
    </source>
</evidence>
<feature type="transmembrane region" description="Helical" evidence="8">
    <location>
        <begin position="234"/>
        <end position="252"/>
    </location>
</feature>
<keyword evidence="6 8" id="KW-1133">Transmembrane helix</keyword>
<dbReference type="Pfam" id="PF01925">
    <property type="entry name" value="TauE"/>
    <property type="match status" value="1"/>
</dbReference>
<feature type="transmembrane region" description="Helical" evidence="8">
    <location>
        <begin position="140"/>
        <end position="169"/>
    </location>
</feature>
<dbReference type="PANTHER" id="PTHR30269:SF0">
    <property type="entry name" value="MEMBRANE TRANSPORTER PROTEIN YFCA-RELATED"/>
    <property type="match status" value="1"/>
</dbReference>
<protein>
    <recommendedName>
        <fullName evidence="8">Probable membrane transporter protein</fullName>
    </recommendedName>
</protein>
<dbReference type="GO" id="GO:0005886">
    <property type="term" value="C:plasma membrane"/>
    <property type="evidence" value="ECO:0007669"/>
    <property type="project" value="UniProtKB-SubCell"/>
</dbReference>
<dbReference type="Proteomes" id="UP000588068">
    <property type="component" value="Unassembled WGS sequence"/>
</dbReference>
<evidence type="ECO:0000256" key="5">
    <source>
        <dbReference type="ARBA" id="ARBA00022692"/>
    </source>
</evidence>
<keyword evidence="3" id="KW-0813">Transport</keyword>
<evidence type="ECO:0000256" key="8">
    <source>
        <dbReference type="RuleBase" id="RU363041"/>
    </source>
</evidence>
<evidence type="ECO:0000256" key="1">
    <source>
        <dbReference type="ARBA" id="ARBA00004651"/>
    </source>
</evidence>
<evidence type="ECO:0000256" key="7">
    <source>
        <dbReference type="ARBA" id="ARBA00023136"/>
    </source>
</evidence>
<evidence type="ECO:0000313" key="9">
    <source>
        <dbReference type="EMBL" id="MBB6091438.1"/>
    </source>
</evidence>
<dbReference type="InterPro" id="IPR002781">
    <property type="entry name" value="TM_pro_TauE-like"/>
</dbReference>
<evidence type="ECO:0000256" key="3">
    <source>
        <dbReference type="ARBA" id="ARBA00022448"/>
    </source>
</evidence>
<comment type="similarity">
    <text evidence="2 8">Belongs to the 4-toluene sulfonate uptake permease (TSUP) (TC 2.A.102) family.</text>
</comment>
<reference evidence="9 10" key="1">
    <citation type="submission" date="2020-08" db="EMBL/GenBank/DDBJ databases">
        <title>Genomic Encyclopedia of Type Strains, Phase IV (KMG-IV): sequencing the most valuable type-strain genomes for metagenomic binning, comparative biology and taxonomic classification.</title>
        <authorList>
            <person name="Goeker M."/>
        </authorList>
    </citation>
    <scope>NUCLEOTIDE SEQUENCE [LARGE SCALE GENOMIC DNA]</scope>
    <source>
        <strain evidence="9 10">DSM 26723</strain>
    </source>
</reference>
<sequence>MTPLELFLAALAAAGAGAINALAGGGTLISFPALLAMGVPPVMANVTNAVALSPGYFGATLAQWKNLRGQRRRLWICVPAAIIGGLAGGVILLHTHERTFQSLVPYMLFAASLLLALQNKVRDAVVKRLADPGHAKRDPLIVAIPVLLAGIYGGFFTAGMSVIVLAVLGSMLDDSLTRLNALKQAIAFCVNIAAAVFFLFSGKVIWIVAAAMAVGALIGGAAGGRLAGSMKPDTLRWIVVSVGFALAVYYWIR</sequence>
<name>A0A841HGL2_9GAMM</name>
<dbReference type="RefSeq" id="WP_184329237.1">
    <property type="nucleotide sequence ID" value="NZ_JACHHZ010000001.1"/>
</dbReference>
<organism evidence="9 10">
    <name type="scientific">Povalibacter uvarum</name>
    <dbReference type="NCBI Taxonomy" id="732238"/>
    <lineage>
        <taxon>Bacteria</taxon>
        <taxon>Pseudomonadati</taxon>
        <taxon>Pseudomonadota</taxon>
        <taxon>Gammaproteobacteria</taxon>
        <taxon>Steroidobacterales</taxon>
        <taxon>Steroidobacteraceae</taxon>
        <taxon>Povalibacter</taxon>
    </lineage>
</organism>